<dbReference type="CDD" id="cd00761">
    <property type="entry name" value="Glyco_tranf_GTA_type"/>
    <property type="match status" value="1"/>
</dbReference>
<dbReference type="EMBL" id="SEUK01000045">
    <property type="protein sequence ID" value="KAA1162029.1"/>
    <property type="molecule type" value="Genomic_DNA"/>
</dbReference>
<feature type="domain" description="Glycosyltransferase 2-like" evidence="1">
    <location>
        <begin position="5"/>
        <end position="149"/>
    </location>
</feature>
<dbReference type="Gene3D" id="3.90.550.10">
    <property type="entry name" value="Spore Coat Polysaccharide Biosynthesis Protein SpsA, Chain A"/>
    <property type="match status" value="1"/>
</dbReference>
<organism evidence="2 3">
    <name type="scientific">Pseudoalteromonas fuliginea</name>
    <dbReference type="NCBI Taxonomy" id="1872678"/>
    <lineage>
        <taxon>Bacteria</taxon>
        <taxon>Pseudomonadati</taxon>
        <taxon>Pseudomonadota</taxon>
        <taxon>Gammaproteobacteria</taxon>
        <taxon>Alteromonadales</taxon>
        <taxon>Pseudoalteromonadaceae</taxon>
        <taxon>Pseudoalteromonas</taxon>
    </lineage>
</organism>
<dbReference type="Pfam" id="PF00535">
    <property type="entry name" value="Glycos_transf_2"/>
    <property type="match status" value="1"/>
</dbReference>
<reference evidence="2 3" key="1">
    <citation type="submission" date="2019-01" db="EMBL/GenBank/DDBJ databases">
        <title>Genome sequences of marine Pseudoalteromonas species.</title>
        <authorList>
            <person name="Boraston A.B."/>
            <person name="Hehemann J.-H."/>
            <person name="Vickers C.J."/>
            <person name="Salama-Alber O."/>
            <person name="Abe K."/>
            <person name="Hettle A.J."/>
        </authorList>
    </citation>
    <scope>NUCLEOTIDE SEQUENCE [LARGE SCALE GENOMIC DNA]</scope>
    <source>
        <strain evidence="2 3">PS42</strain>
    </source>
</reference>
<gene>
    <name evidence="2" type="ORF">EU508_06360</name>
</gene>
<dbReference type="InterPro" id="IPR001173">
    <property type="entry name" value="Glyco_trans_2-like"/>
</dbReference>
<dbReference type="PANTHER" id="PTHR43685">
    <property type="entry name" value="GLYCOSYLTRANSFERASE"/>
    <property type="match status" value="1"/>
</dbReference>
<dbReference type="PANTHER" id="PTHR43685:SF2">
    <property type="entry name" value="GLYCOSYLTRANSFERASE 2-LIKE DOMAIN-CONTAINING PROTEIN"/>
    <property type="match status" value="1"/>
</dbReference>
<dbReference type="InterPro" id="IPR029044">
    <property type="entry name" value="Nucleotide-diphossugar_trans"/>
</dbReference>
<dbReference type="SUPFAM" id="SSF53448">
    <property type="entry name" value="Nucleotide-diphospho-sugar transferases"/>
    <property type="match status" value="1"/>
</dbReference>
<evidence type="ECO:0000313" key="3">
    <source>
        <dbReference type="Proteomes" id="UP000324162"/>
    </source>
</evidence>
<name>A0AB73BIG6_9GAMM</name>
<dbReference type="AlphaFoldDB" id="A0AB73BIG6"/>
<accession>A0AB73BIG6</accession>
<dbReference type="RefSeq" id="WP_149613871.1">
    <property type="nucleotide sequence ID" value="NZ_SEUK01000045.1"/>
</dbReference>
<comment type="caution">
    <text evidence="2">The sequence shown here is derived from an EMBL/GenBank/DDBJ whole genome shotgun (WGS) entry which is preliminary data.</text>
</comment>
<proteinExistence type="predicted"/>
<sequence>MINTTVIIPTKNRLDMLCRAVRSVSEQTVLPAAVIIIDDGSLEPVDLSSFESMKNLNITIVRNNSSVGGARSRNIGIYQANSKFVSFLDDDDAWEPNYLKEVSATLLEGEELAVYTSKSFVLSNDLGKVFKESIAVDTISYNKLLNGNFVGTTSCVTVKKSSLVCIGCFDESLPALQDYECWLRLSFNGVIFKPASEAKVFYTINVNSTQISGNYDNHIQAKALISKKYITPLERHQYKKLEATLCFFIAKAVHRRHYLSSLSYTLKALIKGRNAKLIILFIPYKALNLIGVYSS</sequence>
<evidence type="ECO:0000313" key="2">
    <source>
        <dbReference type="EMBL" id="KAA1162029.1"/>
    </source>
</evidence>
<protein>
    <submittedName>
        <fullName evidence="2">Glycosyltransferase</fullName>
    </submittedName>
</protein>
<dbReference type="Proteomes" id="UP000324162">
    <property type="component" value="Unassembled WGS sequence"/>
</dbReference>
<evidence type="ECO:0000259" key="1">
    <source>
        <dbReference type="Pfam" id="PF00535"/>
    </source>
</evidence>
<dbReference type="InterPro" id="IPR050834">
    <property type="entry name" value="Glycosyltransf_2"/>
</dbReference>